<comment type="subcellular location">
    <subcellularLocation>
        <location evidence="1">Nucleus</location>
    </subcellularLocation>
</comment>
<feature type="region of interest" description="Disordered" evidence="8">
    <location>
        <begin position="991"/>
        <end position="1010"/>
    </location>
</feature>
<accession>A0A1B9GY37</accession>
<reference evidence="11" key="2">
    <citation type="submission" date="2013-12" db="EMBL/GenBank/DDBJ databases">
        <title>Evolution of pathogenesis and genome organization in the Tremellales.</title>
        <authorList>
            <person name="Cuomo C."/>
            <person name="Litvintseva A."/>
            <person name="Heitman J."/>
            <person name="Chen Y."/>
            <person name="Sun S."/>
            <person name="Springer D."/>
            <person name="Dromer F."/>
            <person name="Young S."/>
            <person name="Zeng Q."/>
            <person name="Chapman S."/>
            <person name="Gujja S."/>
            <person name="Saif S."/>
            <person name="Birren B."/>
        </authorList>
    </citation>
    <scope>NUCLEOTIDE SEQUENCE [LARGE SCALE GENOMIC DNA]</scope>
    <source>
        <strain evidence="11">BCC8398</strain>
    </source>
</reference>
<dbReference type="GO" id="GO:0000981">
    <property type="term" value="F:DNA-binding transcription factor activity, RNA polymerase II-specific"/>
    <property type="evidence" value="ECO:0007669"/>
    <property type="project" value="InterPro"/>
</dbReference>
<dbReference type="GO" id="GO:0008270">
    <property type="term" value="F:zinc ion binding"/>
    <property type="evidence" value="ECO:0007669"/>
    <property type="project" value="InterPro"/>
</dbReference>
<dbReference type="Gene3D" id="4.10.240.10">
    <property type="entry name" value="Zn(2)-C6 fungal-type DNA-binding domain"/>
    <property type="match status" value="1"/>
</dbReference>
<evidence type="ECO:0000256" key="8">
    <source>
        <dbReference type="SAM" id="MobiDB-lite"/>
    </source>
</evidence>
<dbReference type="STRING" id="1296120.A0A1B9GY37"/>
<feature type="region of interest" description="Disordered" evidence="8">
    <location>
        <begin position="180"/>
        <end position="227"/>
    </location>
</feature>
<feature type="compositionally biased region" description="Polar residues" evidence="8">
    <location>
        <begin position="930"/>
        <end position="961"/>
    </location>
</feature>
<dbReference type="CDD" id="cd00067">
    <property type="entry name" value="GAL4"/>
    <property type="match status" value="1"/>
</dbReference>
<feature type="compositionally biased region" description="Low complexity" evidence="8">
    <location>
        <begin position="915"/>
        <end position="928"/>
    </location>
</feature>
<keyword evidence="7" id="KW-0539">Nucleus</keyword>
<feature type="compositionally biased region" description="Low complexity" evidence="8">
    <location>
        <begin position="182"/>
        <end position="197"/>
    </location>
</feature>
<dbReference type="Pfam" id="PF00172">
    <property type="entry name" value="Zn_clus"/>
    <property type="match status" value="1"/>
</dbReference>
<keyword evidence="4" id="KW-0805">Transcription regulation</keyword>
<dbReference type="EMBL" id="KI669497">
    <property type="protein sequence ID" value="OCF35875.1"/>
    <property type="molecule type" value="Genomic_DNA"/>
</dbReference>
<feature type="compositionally biased region" description="Gly residues" evidence="8">
    <location>
        <begin position="966"/>
        <end position="976"/>
    </location>
</feature>
<evidence type="ECO:0000256" key="6">
    <source>
        <dbReference type="ARBA" id="ARBA00023163"/>
    </source>
</evidence>
<feature type="compositionally biased region" description="Basic and acidic residues" evidence="8">
    <location>
        <begin position="994"/>
        <end position="1010"/>
    </location>
</feature>
<feature type="region of interest" description="Disordered" evidence="8">
    <location>
        <begin position="132"/>
        <end position="162"/>
    </location>
</feature>
<feature type="region of interest" description="Disordered" evidence="8">
    <location>
        <begin position="871"/>
        <end position="986"/>
    </location>
</feature>
<evidence type="ECO:0000256" key="5">
    <source>
        <dbReference type="ARBA" id="ARBA00023125"/>
    </source>
</evidence>
<evidence type="ECO:0000256" key="4">
    <source>
        <dbReference type="ARBA" id="ARBA00023015"/>
    </source>
</evidence>
<keyword evidence="6" id="KW-0804">Transcription</keyword>
<feature type="compositionally biased region" description="Pro residues" evidence="8">
    <location>
        <begin position="905"/>
        <end position="914"/>
    </location>
</feature>
<evidence type="ECO:0000313" key="10">
    <source>
        <dbReference type="EMBL" id="OCF35875.1"/>
    </source>
</evidence>
<reference evidence="10 11" key="1">
    <citation type="submission" date="2013-07" db="EMBL/GenBank/DDBJ databases">
        <title>The Genome Sequence of Cryptococcus heveanensis BCC8398.</title>
        <authorList>
            <consortium name="The Broad Institute Genome Sequencing Platform"/>
            <person name="Cuomo C."/>
            <person name="Litvintseva A."/>
            <person name="Chen Y."/>
            <person name="Heitman J."/>
            <person name="Sun S."/>
            <person name="Springer D."/>
            <person name="Dromer F."/>
            <person name="Young S.K."/>
            <person name="Zeng Q."/>
            <person name="Gargeya S."/>
            <person name="Fitzgerald M."/>
            <person name="Abouelleil A."/>
            <person name="Alvarado L."/>
            <person name="Berlin A.M."/>
            <person name="Chapman S.B."/>
            <person name="Dewar J."/>
            <person name="Goldberg J."/>
            <person name="Griggs A."/>
            <person name="Gujja S."/>
            <person name="Hansen M."/>
            <person name="Howarth C."/>
            <person name="Imamovic A."/>
            <person name="Larimer J."/>
            <person name="McCowan C."/>
            <person name="Murphy C."/>
            <person name="Pearson M."/>
            <person name="Priest M."/>
            <person name="Roberts A."/>
            <person name="Saif S."/>
            <person name="Shea T."/>
            <person name="Sykes S."/>
            <person name="Wortman J."/>
            <person name="Nusbaum C."/>
            <person name="Birren B."/>
        </authorList>
    </citation>
    <scope>NUCLEOTIDE SEQUENCE [LARGE SCALE GENOMIC DNA]</scope>
    <source>
        <strain evidence="10 11">BCC8398</strain>
    </source>
</reference>
<feature type="compositionally biased region" description="Basic and acidic residues" evidence="8">
    <location>
        <begin position="145"/>
        <end position="156"/>
    </location>
</feature>
<dbReference type="PANTHER" id="PTHR31313">
    <property type="entry name" value="TY1 ENHANCER ACTIVATOR"/>
    <property type="match status" value="1"/>
</dbReference>
<dbReference type="InterPro" id="IPR051615">
    <property type="entry name" value="Transcr_Regulatory_Elem"/>
</dbReference>
<dbReference type="GO" id="GO:0003677">
    <property type="term" value="F:DNA binding"/>
    <property type="evidence" value="ECO:0007669"/>
    <property type="project" value="UniProtKB-KW"/>
</dbReference>
<feature type="compositionally biased region" description="Pro residues" evidence="8">
    <location>
        <begin position="809"/>
        <end position="818"/>
    </location>
</feature>
<feature type="compositionally biased region" description="Basic and acidic residues" evidence="8">
    <location>
        <begin position="10"/>
        <end position="24"/>
    </location>
</feature>
<evidence type="ECO:0000256" key="3">
    <source>
        <dbReference type="ARBA" id="ARBA00022833"/>
    </source>
</evidence>
<gene>
    <name evidence="10" type="ORF">I316_02368</name>
</gene>
<sequence length="1010" mass="110364">MAPSTSNLNDKSDRTAGGDGRNAEFHPPPSHAQSENQAVPHGPPQKQRKLNRTLPQLKRNAACIPCRRRRIKCDAGRPHCSSCVRSYHFLARTQPDEERDSKGVQCFYDDDAEEPDDPPARAGVAATFGRKDSLGLSATGSSPHESARGTKRKDNSVDDDPKEVIRKLEGKVAELQQALARTSVSSTVPSIPSSVSTDHASIPRPPEHTIDPNTFAGPSPSPFPINLLNEPYHPPPFNDPSNAPYDLGLPASTDGEVPLIIGNGSGKGKHVLGPSLETSVADDIDGEAGKMGGPFLELLWPGWPPKLPTPAMLDHLVETFFASVPSVPRCIHRQTFLTRLALPPTHPDFPHTSLLHAICAAAARYTAAVKCRPIGESIEKLTQDAKRANGKGLAYDDPAEETCFSERNAKYAMQAMRYEHVSPRGLLDMLQSQIIMGHWGQSNARWIEGWITIGGQGRLAICLGLFDHEPDDFGTPALRQSILPPPKSDAEREERRAVMYFILSYDLISSASSGWPNTLPTEELTTRMPSSRLDFDGSGSLPENPQYIHSPDLYRNHPIVDSFLMLVKGQILLGRACKFIRRCRAMEATDRFFAKELPEFKQIDSDIAAFNMSFPHSLRDPVQYMQGHAKGVDADLVGAHLVPRIASIFLHEPFADVGDPACTSAARILMEARACLNVVYQVVSSSADISYMVAPITSCDYLFTAARTILLFFQRALETGDNRAAYSFRSEIAVFKMAFSALSARFAMGARHLIMVEMMVRHVEEEVLGHPLPPEMDPIPAPLPAQPPAWHVAYPDMRRPYEHQHDPQHPPAPPPAPLITPQEAEKYYFTDTHPDGMAISKMNDLGNERHASAGGSQSSMSIQNVLDSRRGFVGSPMSASGGSRSGSSSNGPSPSNPTAGWTDMNPPPVPPSRPQPQQQQHMHSQARPPMQTQHPQVQTAPIISSQGPAYSQGPMSAQSQAYPAGNGSGNGYGNGNGHALQHVLPQARFVPIDSDAHERRSTMHETQIRR</sequence>
<dbReference type="AlphaFoldDB" id="A0A1B9GY37"/>
<evidence type="ECO:0000313" key="11">
    <source>
        <dbReference type="Proteomes" id="UP000092666"/>
    </source>
</evidence>
<dbReference type="PANTHER" id="PTHR31313:SF81">
    <property type="entry name" value="TY1 ENHANCER ACTIVATOR"/>
    <property type="match status" value="1"/>
</dbReference>
<organism evidence="10 11">
    <name type="scientific">Kwoniella heveanensis BCC8398</name>
    <dbReference type="NCBI Taxonomy" id="1296120"/>
    <lineage>
        <taxon>Eukaryota</taxon>
        <taxon>Fungi</taxon>
        <taxon>Dikarya</taxon>
        <taxon>Basidiomycota</taxon>
        <taxon>Agaricomycotina</taxon>
        <taxon>Tremellomycetes</taxon>
        <taxon>Tremellales</taxon>
        <taxon>Cryptococcaceae</taxon>
        <taxon>Kwoniella</taxon>
    </lineage>
</organism>
<dbReference type="SMART" id="SM00066">
    <property type="entry name" value="GAL4"/>
    <property type="match status" value="1"/>
</dbReference>
<dbReference type="InterPro" id="IPR036864">
    <property type="entry name" value="Zn2-C6_fun-type_DNA-bd_sf"/>
</dbReference>
<feature type="domain" description="Zn(2)-C6 fungal-type" evidence="9">
    <location>
        <begin position="62"/>
        <end position="108"/>
    </location>
</feature>
<proteinExistence type="predicted"/>
<evidence type="ECO:0000256" key="1">
    <source>
        <dbReference type="ARBA" id="ARBA00004123"/>
    </source>
</evidence>
<dbReference type="Pfam" id="PF04082">
    <property type="entry name" value="Fungal_trans"/>
    <property type="match status" value="1"/>
</dbReference>
<dbReference type="OrthoDB" id="5600212at2759"/>
<dbReference type="Proteomes" id="UP000092666">
    <property type="component" value="Unassembled WGS sequence"/>
</dbReference>
<evidence type="ECO:0000256" key="7">
    <source>
        <dbReference type="ARBA" id="ARBA00023242"/>
    </source>
</evidence>
<dbReference type="CDD" id="cd12148">
    <property type="entry name" value="fungal_TF_MHR"/>
    <property type="match status" value="1"/>
</dbReference>
<dbReference type="SUPFAM" id="SSF57701">
    <property type="entry name" value="Zn2/Cys6 DNA-binding domain"/>
    <property type="match status" value="1"/>
</dbReference>
<name>A0A1B9GY37_9TREE</name>
<dbReference type="InterPro" id="IPR001138">
    <property type="entry name" value="Zn2Cys6_DnaBD"/>
</dbReference>
<dbReference type="GO" id="GO:0005634">
    <property type="term" value="C:nucleus"/>
    <property type="evidence" value="ECO:0007669"/>
    <property type="project" value="UniProtKB-SubCell"/>
</dbReference>
<feature type="region of interest" description="Disordered" evidence="8">
    <location>
        <begin position="800"/>
        <end position="819"/>
    </location>
</feature>
<dbReference type="PROSITE" id="PS50048">
    <property type="entry name" value="ZN2_CY6_FUNGAL_2"/>
    <property type="match status" value="1"/>
</dbReference>
<protein>
    <recommendedName>
        <fullName evidence="9">Zn(2)-C6 fungal-type domain-containing protein</fullName>
    </recommendedName>
</protein>
<evidence type="ECO:0000256" key="2">
    <source>
        <dbReference type="ARBA" id="ARBA00022723"/>
    </source>
</evidence>
<dbReference type="InterPro" id="IPR007219">
    <property type="entry name" value="XnlR_reg_dom"/>
</dbReference>
<feature type="region of interest" description="Disordered" evidence="8">
    <location>
        <begin position="1"/>
        <end position="59"/>
    </location>
</feature>
<evidence type="ECO:0000259" key="9">
    <source>
        <dbReference type="PROSITE" id="PS50048"/>
    </source>
</evidence>
<dbReference type="GO" id="GO:0006351">
    <property type="term" value="P:DNA-templated transcription"/>
    <property type="evidence" value="ECO:0007669"/>
    <property type="project" value="InterPro"/>
</dbReference>
<keyword evidence="3" id="KW-0862">Zinc</keyword>
<keyword evidence="5" id="KW-0238">DNA-binding</keyword>
<feature type="compositionally biased region" description="Low complexity" evidence="8">
    <location>
        <begin position="874"/>
        <end position="897"/>
    </location>
</feature>
<keyword evidence="2" id="KW-0479">Metal-binding</keyword>
<keyword evidence="11" id="KW-1185">Reference proteome</keyword>